<dbReference type="STRING" id="259564.Mbur_1747"/>
<dbReference type="HOGENOM" id="CLU_1318530_0_0_2"/>
<evidence type="ECO:0000313" key="3">
    <source>
        <dbReference type="Proteomes" id="UP000001979"/>
    </source>
</evidence>
<dbReference type="Proteomes" id="UP000001979">
    <property type="component" value="Chromosome"/>
</dbReference>
<gene>
    <name evidence="2" type="ordered locus">Mbur_1747</name>
</gene>
<evidence type="ECO:0000313" key="2">
    <source>
        <dbReference type="EMBL" id="ABE52637.1"/>
    </source>
</evidence>
<organism evidence="2 3">
    <name type="scientific">Methanococcoides burtonii (strain DSM 6242 / NBRC 107633 / OCM 468 / ACE-M)</name>
    <dbReference type="NCBI Taxonomy" id="259564"/>
    <lineage>
        <taxon>Archaea</taxon>
        <taxon>Methanobacteriati</taxon>
        <taxon>Methanobacteriota</taxon>
        <taxon>Stenosarchaea group</taxon>
        <taxon>Methanomicrobia</taxon>
        <taxon>Methanosarcinales</taxon>
        <taxon>Methanosarcinaceae</taxon>
        <taxon>Methanococcoides</taxon>
    </lineage>
</organism>
<proteinExistence type="predicted"/>
<accession>Q12V89</accession>
<keyword evidence="1" id="KW-0472">Membrane</keyword>
<name>Q12V89_METBU</name>
<reference evidence="3" key="1">
    <citation type="journal article" date="2009" name="ISME J.">
        <title>The genome sequence of the psychrophilic archaeon, Methanococcoides burtonii: the role of genome evolution in cold adaptation.</title>
        <authorList>
            <person name="Allen M.A."/>
            <person name="Lauro F.M."/>
            <person name="Williams T.J."/>
            <person name="Burg D."/>
            <person name="Siddiqui K.S."/>
            <person name="De Francisci D."/>
            <person name="Chong K.W."/>
            <person name="Pilak O."/>
            <person name="Chew H.H."/>
            <person name="De Maere M.Z."/>
            <person name="Ting L."/>
            <person name="Katrib M."/>
            <person name="Ng C."/>
            <person name="Sowers K.R."/>
            <person name="Galperin M.Y."/>
            <person name="Anderson I.J."/>
            <person name="Ivanova N."/>
            <person name="Dalin E."/>
            <person name="Martinez M."/>
            <person name="Lapidus A."/>
            <person name="Hauser L."/>
            <person name="Land M."/>
            <person name="Thomas T."/>
            <person name="Cavicchioli R."/>
        </authorList>
    </citation>
    <scope>NUCLEOTIDE SEQUENCE [LARGE SCALE GENOMIC DNA]</scope>
    <source>
        <strain evidence="3">DSM 6242 / NBRC 107633 / OCM 468 / ACE-M</strain>
    </source>
</reference>
<dbReference type="AlphaFoldDB" id="Q12V89"/>
<evidence type="ECO:0000256" key="1">
    <source>
        <dbReference type="SAM" id="Phobius"/>
    </source>
</evidence>
<dbReference type="EMBL" id="CP000300">
    <property type="protein sequence ID" value="ABE52637.1"/>
    <property type="molecule type" value="Genomic_DNA"/>
</dbReference>
<keyword evidence="3" id="KW-1185">Reference proteome</keyword>
<protein>
    <submittedName>
        <fullName evidence="2">Uncharacterized protein</fullName>
    </submittedName>
</protein>
<dbReference type="RefSeq" id="WP_011499780.1">
    <property type="nucleotide sequence ID" value="NC_007955.1"/>
</dbReference>
<dbReference type="KEGG" id="mbu:Mbur_1747"/>
<feature type="transmembrane region" description="Helical" evidence="1">
    <location>
        <begin position="15"/>
        <end position="36"/>
    </location>
</feature>
<keyword evidence="1" id="KW-0812">Transmembrane</keyword>
<dbReference type="GeneID" id="3997307"/>
<sequence>MSKEENSSGLLKIEFIIAAIVLFSFLFWGLTSSAFMENDDSQNLSKNSNFIAIGDDPTLDLPWEDSFSHAVKVAKKRNNLILIHMHLQDKNVDYEGKYNVIGENDSEFMMDVYYRLFVMGNDTIKSTLKNQFVLYRMPYPSEHEFNGTKLKEPALLLLYDPVSKKILKQESINYSTFAPDYMGTSTKKAEMEDIENKTLRFSKWLELE</sequence>
<keyword evidence="1" id="KW-1133">Transmembrane helix</keyword>